<feature type="chain" id="PRO_5045257529" description="PLAT domain-containing protein" evidence="1">
    <location>
        <begin position="18"/>
        <end position="148"/>
    </location>
</feature>
<reference evidence="2 3" key="1">
    <citation type="submission" date="2021-06" db="EMBL/GenBank/DDBJ databases">
        <authorList>
            <person name="Palmer J.M."/>
        </authorList>
    </citation>
    <scope>NUCLEOTIDE SEQUENCE [LARGE SCALE GENOMIC DNA]</scope>
    <source>
        <strain evidence="2 3">XC_2019</strain>
        <tissue evidence="2">Muscle</tissue>
    </source>
</reference>
<feature type="non-terminal residue" evidence="2">
    <location>
        <position position="1"/>
    </location>
</feature>
<keyword evidence="3" id="KW-1185">Reference proteome</keyword>
<dbReference type="Gene3D" id="2.60.60.20">
    <property type="entry name" value="PLAT/LH2 domain"/>
    <property type="match status" value="2"/>
</dbReference>
<proteinExistence type="predicted"/>
<accession>A0ABV0RBG6</accession>
<sequence length="148" mass="16654">HFSLSLPSLFYFSLAAAQLGHNGVTPESCWLVDELSVAVPTKGIKYIFPCGGTDANVFLIVFGEYGDTGTLPLKESTNRNKFERKMKDVFRFPDILSLEYIDVKDEAMDQTFRFPCDRWLAKNEDDGQIIRELACANNDSIDLSDKTS</sequence>
<keyword evidence="1" id="KW-0732">Signal</keyword>
<protein>
    <recommendedName>
        <fullName evidence="4">PLAT domain-containing protein</fullName>
    </recommendedName>
</protein>
<name>A0ABV0RBG6_9TELE</name>
<dbReference type="Proteomes" id="UP001434883">
    <property type="component" value="Unassembled WGS sequence"/>
</dbReference>
<evidence type="ECO:0000256" key="1">
    <source>
        <dbReference type="SAM" id="SignalP"/>
    </source>
</evidence>
<evidence type="ECO:0000313" key="3">
    <source>
        <dbReference type="Proteomes" id="UP001434883"/>
    </source>
</evidence>
<feature type="signal peptide" evidence="1">
    <location>
        <begin position="1"/>
        <end position="17"/>
    </location>
</feature>
<dbReference type="InterPro" id="IPR052970">
    <property type="entry name" value="Inner_ear_hair_cell_LOXHD"/>
</dbReference>
<dbReference type="EMBL" id="JAHRIN010042114">
    <property type="protein sequence ID" value="MEQ2205489.1"/>
    <property type="molecule type" value="Genomic_DNA"/>
</dbReference>
<dbReference type="InterPro" id="IPR036392">
    <property type="entry name" value="PLAT/LH2_dom_sf"/>
</dbReference>
<gene>
    <name evidence="2" type="ORF">XENOCAPTIV_000501</name>
</gene>
<dbReference type="PANTHER" id="PTHR45901">
    <property type="entry name" value="PROTEIN CBG12474"/>
    <property type="match status" value="1"/>
</dbReference>
<organism evidence="2 3">
    <name type="scientific">Xenoophorus captivus</name>
    <dbReference type="NCBI Taxonomy" id="1517983"/>
    <lineage>
        <taxon>Eukaryota</taxon>
        <taxon>Metazoa</taxon>
        <taxon>Chordata</taxon>
        <taxon>Craniata</taxon>
        <taxon>Vertebrata</taxon>
        <taxon>Euteleostomi</taxon>
        <taxon>Actinopterygii</taxon>
        <taxon>Neopterygii</taxon>
        <taxon>Teleostei</taxon>
        <taxon>Neoteleostei</taxon>
        <taxon>Acanthomorphata</taxon>
        <taxon>Ovalentaria</taxon>
        <taxon>Atherinomorphae</taxon>
        <taxon>Cyprinodontiformes</taxon>
        <taxon>Goodeidae</taxon>
        <taxon>Xenoophorus</taxon>
    </lineage>
</organism>
<evidence type="ECO:0008006" key="4">
    <source>
        <dbReference type="Google" id="ProtNLM"/>
    </source>
</evidence>
<evidence type="ECO:0000313" key="2">
    <source>
        <dbReference type="EMBL" id="MEQ2205489.1"/>
    </source>
</evidence>
<comment type="caution">
    <text evidence="2">The sequence shown here is derived from an EMBL/GenBank/DDBJ whole genome shotgun (WGS) entry which is preliminary data.</text>
</comment>
<dbReference type="SUPFAM" id="SSF49723">
    <property type="entry name" value="Lipase/lipooxygenase domain (PLAT/LH2 domain)"/>
    <property type="match status" value="1"/>
</dbReference>
<dbReference type="PANTHER" id="PTHR45901:SF3">
    <property type="entry name" value="LIPOXYGENASE HOMOLOGY DOMAIN-CONTAINING PROTEIN 1"/>
    <property type="match status" value="1"/>
</dbReference>